<organism evidence="1 2">
    <name type="scientific">Panagrolaimus sp. ES5</name>
    <dbReference type="NCBI Taxonomy" id="591445"/>
    <lineage>
        <taxon>Eukaryota</taxon>
        <taxon>Metazoa</taxon>
        <taxon>Ecdysozoa</taxon>
        <taxon>Nematoda</taxon>
        <taxon>Chromadorea</taxon>
        <taxon>Rhabditida</taxon>
        <taxon>Tylenchina</taxon>
        <taxon>Panagrolaimomorpha</taxon>
        <taxon>Panagrolaimoidea</taxon>
        <taxon>Panagrolaimidae</taxon>
        <taxon>Panagrolaimus</taxon>
    </lineage>
</organism>
<dbReference type="Proteomes" id="UP000887579">
    <property type="component" value="Unplaced"/>
</dbReference>
<sequence length="103" mass="11635">MIKNSVLSTYNVPDYYYTPGPSILEPEEPYSFDEPSKFNSKRYITLRNGVQMPLLGLGTTHSGGYNHESVVFALKKSGYRMIDTARRYGVEEKLGIAIEFDSS</sequence>
<name>A0AC34GV88_9BILA</name>
<evidence type="ECO:0000313" key="2">
    <source>
        <dbReference type="WBParaSite" id="ES5_v2.g8612.t1"/>
    </source>
</evidence>
<reference evidence="2" key="1">
    <citation type="submission" date="2022-11" db="UniProtKB">
        <authorList>
            <consortium name="WormBaseParasite"/>
        </authorList>
    </citation>
    <scope>IDENTIFICATION</scope>
</reference>
<dbReference type="WBParaSite" id="ES5_v2.g8612.t1">
    <property type="protein sequence ID" value="ES5_v2.g8612.t1"/>
    <property type="gene ID" value="ES5_v2.g8612"/>
</dbReference>
<proteinExistence type="predicted"/>
<evidence type="ECO:0000313" key="1">
    <source>
        <dbReference type="Proteomes" id="UP000887579"/>
    </source>
</evidence>
<accession>A0AC34GV88</accession>
<protein>
    <submittedName>
        <fullName evidence="2">NADP-dependent oxidoreductase domain-containing protein</fullName>
    </submittedName>
</protein>